<evidence type="ECO:0000256" key="2">
    <source>
        <dbReference type="ARBA" id="ARBA00013457"/>
    </source>
</evidence>
<evidence type="ECO:0000313" key="7">
    <source>
        <dbReference type="Proteomes" id="UP000184052"/>
    </source>
</evidence>
<dbReference type="GO" id="GO:0018580">
    <property type="term" value="F:nitronate monooxygenase activity"/>
    <property type="evidence" value="ECO:0007669"/>
    <property type="project" value="InterPro"/>
</dbReference>
<organism evidence="6 7">
    <name type="scientific">Dethiosulfatibacter aminovorans DSM 17477</name>
    <dbReference type="NCBI Taxonomy" id="1121476"/>
    <lineage>
        <taxon>Bacteria</taxon>
        <taxon>Bacillati</taxon>
        <taxon>Bacillota</taxon>
        <taxon>Tissierellia</taxon>
        <taxon>Dethiosulfatibacter</taxon>
    </lineage>
</organism>
<evidence type="ECO:0000313" key="6">
    <source>
        <dbReference type="EMBL" id="SHI37272.1"/>
    </source>
</evidence>
<name>A0A1M6ALD4_9FIRM</name>
<keyword evidence="3" id="KW-0285">Flavoprotein</keyword>
<dbReference type="InterPro" id="IPR004136">
    <property type="entry name" value="NMO"/>
</dbReference>
<dbReference type="EMBL" id="FQZL01000004">
    <property type="protein sequence ID" value="SHI37272.1"/>
    <property type="molecule type" value="Genomic_DNA"/>
</dbReference>
<gene>
    <name evidence="6" type="ORF">SAMN02745751_00163</name>
</gene>
<dbReference type="SUPFAM" id="SSF51412">
    <property type="entry name" value="Inosine monophosphate dehydrogenase (IMPDH)"/>
    <property type="match status" value="1"/>
</dbReference>
<evidence type="ECO:0000256" key="4">
    <source>
        <dbReference type="ARBA" id="ARBA00022643"/>
    </source>
</evidence>
<dbReference type="GO" id="GO:0051213">
    <property type="term" value="F:dioxygenase activity"/>
    <property type="evidence" value="ECO:0007669"/>
    <property type="project" value="UniProtKB-KW"/>
</dbReference>
<dbReference type="Pfam" id="PF03060">
    <property type="entry name" value="NMO"/>
    <property type="match status" value="1"/>
</dbReference>
<keyword evidence="4" id="KW-0288">FMN</keyword>
<dbReference type="PANTHER" id="PTHR32332:SF18">
    <property type="entry name" value="2-NITROPROPANE DIOXYGENASE"/>
    <property type="match status" value="1"/>
</dbReference>
<evidence type="ECO:0000256" key="5">
    <source>
        <dbReference type="ARBA" id="ARBA00023002"/>
    </source>
</evidence>
<dbReference type="OrthoDB" id="9778912at2"/>
<dbReference type="CDD" id="cd04730">
    <property type="entry name" value="NPD_like"/>
    <property type="match status" value="1"/>
</dbReference>
<dbReference type="Gene3D" id="3.20.20.70">
    <property type="entry name" value="Aldolase class I"/>
    <property type="match status" value="1"/>
</dbReference>
<accession>A0A1M6ALD4</accession>
<evidence type="ECO:0000256" key="1">
    <source>
        <dbReference type="ARBA" id="ARBA00003535"/>
    </source>
</evidence>
<dbReference type="PANTHER" id="PTHR32332">
    <property type="entry name" value="2-NITROPROPANE DIOXYGENASE"/>
    <property type="match status" value="1"/>
</dbReference>
<keyword evidence="7" id="KW-1185">Reference proteome</keyword>
<dbReference type="RefSeq" id="WP_073045637.1">
    <property type="nucleotide sequence ID" value="NZ_FQZL01000004.1"/>
</dbReference>
<dbReference type="STRING" id="1121476.SAMN02745751_00163"/>
<evidence type="ECO:0000256" key="3">
    <source>
        <dbReference type="ARBA" id="ARBA00022630"/>
    </source>
</evidence>
<keyword evidence="6" id="KW-0223">Dioxygenase</keyword>
<sequence>MNLPNLKIGNLNAKIPIVLGGMGIGVTRSKLASAVANEGGIGIMSGVHMGYDQPDFKTNTFKANVRAIKEQIRLAREMSPKGIIGINFMTVMNRYSDYVKTAVEEGIDLIVSGAGLPLELPGLVKDTKTKIVPIVSSGRALKIILKKWDAKYQKTADAVVIEGMKAGGHLGFKVEELAEKTFSFKETIADVKNILEKYEEKYGMKIPVIAAGGIFDRNDAEEAIRNGADAVQMSTRFIGTEECDAADEFKQLFVEMKEEDIEIVVSPVGLPARAYRNKFIEEIKAGAQKLPESCTKCIKTCDVGREPYCISEALIKAVTGNVDEGLIFTGTNGYKIDKITTVKEIFDEFR</sequence>
<protein>
    <recommendedName>
        <fullName evidence="2">Probable nitronate monooxygenase</fullName>
    </recommendedName>
</protein>
<comment type="function">
    <text evidence="1">Nitronate monooxygenase that uses molecular oxygen to catalyze the oxidative denitrification of alkyl nitronates. Acts on propionate 3-nitronate (P3N), the presumed physiological substrate. Probably functions in the detoxification of P3N, a metabolic poison produced by plants and fungi as a defense mechanism.</text>
</comment>
<dbReference type="Proteomes" id="UP000184052">
    <property type="component" value="Unassembled WGS sequence"/>
</dbReference>
<dbReference type="InterPro" id="IPR013785">
    <property type="entry name" value="Aldolase_TIM"/>
</dbReference>
<reference evidence="6 7" key="1">
    <citation type="submission" date="2016-11" db="EMBL/GenBank/DDBJ databases">
        <authorList>
            <person name="Jaros S."/>
            <person name="Januszkiewicz K."/>
            <person name="Wedrychowicz H."/>
        </authorList>
    </citation>
    <scope>NUCLEOTIDE SEQUENCE [LARGE SCALE GENOMIC DNA]</scope>
    <source>
        <strain evidence="6 7">DSM 17477</strain>
    </source>
</reference>
<proteinExistence type="predicted"/>
<dbReference type="AlphaFoldDB" id="A0A1M6ALD4"/>
<keyword evidence="5" id="KW-0560">Oxidoreductase</keyword>